<dbReference type="InterPro" id="IPR018189">
    <property type="entry name" value="Phosphoglucose_isomerase_CS"/>
</dbReference>
<comment type="catalytic activity">
    <reaction evidence="8">
        <text>alpha-D-glucose 6-phosphate = beta-D-fructose 6-phosphate</text>
        <dbReference type="Rhea" id="RHEA:11816"/>
        <dbReference type="ChEBI" id="CHEBI:57634"/>
        <dbReference type="ChEBI" id="CHEBI:58225"/>
        <dbReference type="EC" id="5.3.1.9"/>
    </reaction>
</comment>
<organism evidence="10">
    <name type="scientific">freshwater metagenome</name>
    <dbReference type="NCBI Taxonomy" id="449393"/>
    <lineage>
        <taxon>unclassified sequences</taxon>
        <taxon>metagenomes</taxon>
        <taxon>ecological metagenomes</taxon>
    </lineage>
</organism>
<dbReference type="GO" id="GO:0005829">
    <property type="term" value="C:cytosol"/>
    <property type="evidence" value="ECO:0007669"/>
    <property type="project" value="TreeGrafter"/>
</dbReference>
<evidence type="ECO:0000256" key="1">
    <source>
        <dbReference type="ARBA" id="ARBA00004926"/>
    </source>
</evidence>
<evidence type="ECO:0000256" key="5">
    <source>
        <dbReference type="ARBA" id="ARBA00022490"/>
    </source>
</evidence>
<comment type="similarity">
    <text evidence="2">Belongs to the GPI family.</text>
</comment>
<evidence type="ECO:0000256" key="7">
    <source>
        <dbReference type="ARBA" id="ARBA00023235"/>
    </source>
</evidence>
<dbReference type="InterPro" id="IPR023096">
    <property type="entry name" value="G6P_Isomerase_C"/>
</dbReference>
<dbReference type="PROSITE" id="PS00765">
    <property type="entry name" value="P_GLUCOSE_ISOMERASE_1"/>
    <property type="match status" value="1"/>
</dbReference>
<name>A0A6J5ZPP1_9ZZZZ</name>
<dbReference type="AlphaFoldDB" id="A0A6J5ZPP1"/>
<dbReference type="InterPro" id="IPR001672">
    <property type="entry name" value="G6P_Isomerase"/>
</dbReference>
<dbReference type="Pfam" id="PF00342">
    <property type="entry name" value="PGI"/>
    <property type="match status" value="1"/>
</dbReference>
<evidence type="ECO:0000256" key="3">
    <source>
        <dbReference type="ARBA" id="ARBA00011952"/>
    </source>
</evidence>
<dbReference type="UniPathway" id="UPA00109">
    <property type="reaction ID" value="UER00181"/>
</dbReference>
<dbReference type="SUPFAM" id="SSF53697">
    <property type="entry name" value="SIS domain"/>
    <property type="match status" value="1"/>
</dbReference>
<dbReference type="CDD" id="cd05016">
    <property type="entry name" value="SIS_PGI_2"/>
    <property type="match status" value="1"/>
</dbReference>
<dbReference type="PRINTS" id="PR00662">
    <property type="entry name" value="G6PISOMERASE"/>
</dbReference>
<dbReference type="PANTHER" id="PTHR11469:SF1">
    <property type="entry name" value="GLUCOSE-6-PHOSPHATE ISOMERASE"/>
    <property type="match status" value="1"/>
</dbReference>
<dbReference type="InterPro" id="IPR035482">
    <property type="entry name" value="SIS_PGI_2"/>
</dbReference>
<keyword evidence="5" id="KW-0963">Cytoplasm</keyword>
<dbReference type="CDD" id="cd05015">
    <property type="entry name" value="SIS_PGI_1"/>
    <property type="match status" value="1"/>
</dbReference>
<dbReference type="EMBL" id="CAESAN010000051">
    <property type="protein sequence ID" value="CAB4342797.1"/>
    <property type="molecule type" value="Genomic_DNA"/>
</dbReference>
<dbReference type="GO" id="GO:0006094">
    <property type="term" value="P:gluconeogenesis"/>
    <property type="evidence" value="ECO:0007669"/>
    <property type="project" value="UniProtKB-KW"/>
</dbReference>
<dbReference type="Gene3D" id="1.10.1390.10">
    <property type="match status" value="1"/>
</dbReference>
<evidence type="ECO:0000256" key="4">
    <source>
        <dbReference type="ARBA" id="ARBA00022432"/>
    </source>
</evidence>
<dbReference type="PROSITE" id="PS00174">
    <property type="entry name" value="P_GLUCOSE_ISOMERASE_2"/>
    <property type="match status" value="1"/>
</dbReference>
<dbReference type="NCBIfam" id="NF001211">
    <property type="entry name" value="PRK00179.1"/>
    <property type="match status" value="1"/>
</dbReference>
<dbReference type="HAMAP" id="MF_00473">
    <property type="entry name" value="G6P_isomerase"/>
    <property type="match status" value="1"/>
</dbReference>
<dbReference type="InterPro" id="IPR046348">
    <property type="entry name" value="SIS_dom_sf"/>
</dbReference>
<comment type="pathway">
    <text evidence="1">Carbohydrate degradation; glycolysis; D-glyceraldehyde 3-phosphate and glycerone phosphate from D-glucose: step 2/4.</text>
</comment>
<evidence type="ECO:0000256" key="6">
    <source>
        <dbReference type="ARBA" id="ARBA00023152"/>
    </source>
</evidence>
<keyword evidence="7" id="KW-0413">Isomerase</keyword>
<dbReference type="EC" id="5.3.1.9" evidence="3"/>
<dbReference type="Gene3D" id="3.40.50.10490">
    <property type="entry name" value="Glucose-6-phosphate isomerase like protein, domain 1"/>
    <property type="match status" value="2"/>
</dbReference>
<sequence>MEIKQTRLDELPSWAALKANAAELEGQSLAAMFAADGSRADEMSVDFDGYHYDYSKQLASTETIKLLIACAREAGIEERIKAMFSGEAINTSENRSVLHLALRAPRGEEIIVDGVNVVEQVHEVLDRMGDFTDKVRSGDWKGATGKPIRNIVNIGIGGSHLGPEMATIALAHYSDREMKFRFVSNVDGSDFAEKTLDLDPEETLFIIVSKTFTTLETLTNAGTARDWIVDALGEDSVEHHFVAVSTNADGVAKFGINTDNMFGFWDWVGGRYSMDSAVGLSIMCAIGRDNFADMLAGFHAVDEHLRSAPLEQNMPVLMGLVGVWNRNLLDLPTVAILPYVAEMARFPAYLQQLEMESNGKHVMLNGDQVGWDTAAVFWGEPGTNGQHAFYQMIHQGTEIVPTEFIGFCEPIYPLGVHHDLLMANMFAQAEALAFGRDAETLRAAGSPEEQISARICLGDRPSTTLLADGCLTPRALGTLVALYEHRAFTEGVLWGIDSFDQWGVELGKVLAGTLADQLMDPEKPDLQHDSSTNSLARRYRAAQKRPV</sequence>
<protein>
    <recommendedName>
        <fullName evidence="3">glucose-6-phosphate isomerase</fullName>
        <ecNumber evidence="3">5.3.1.9</ecNumber>
    </recommendedName>
</protein>
<dbReference type="GO" id="GO:0051156">
    <property type="term" value="P:glucose 6-phosphate metabolic process"/>
    <property type="evidence" value="ECO:0007669"/>
    <property type="project" value="TreeGrafter"/>
</dbReference>
<dbReference type="PROSITE" id="PS51463">
    <property type="entry name" value="P_GLUCOSE_ISOMERASE_3"/>
    <property type="match status" value="1"/>
</dbReference>
<evidence type="ECO:0000256" key="9">
    <source>
        <dbReference type="SAM" id="MobiDB-lite"/>
    </source>
</evidence>
<gene>
    <name evidence="10" type="ORF">UFOPK3547_00734</name>
</gene>
<evidence type="ECO:0000313" key="10">
    <source>
        <dbReference type="EMBL" id="CAB4342797.1"/>
    </source>
</evidence>
<proteinExistence type="inferred from homology"/>
<keyword evidence="4" id="KW-0312">Gluconeogenesis</keyword>
<dbReference type="PANTHER" id="PTHR11469">
    <property type="entry name" value="GLUCOSE-6-PHOSPHATE ISOMERASE"/>
    <property type="match status" value="1"/>
</dbReference>
<dbReference type="FunFam" id="3.40.50.10490:FF:000018">
    <property type="entry name" value="Glucose-6-phosphate isomerase"/>
    <property type="match status" value="1"/>
</dbReference>
<evidence type="ECO:0000256" key="8">
    <source>
        <dbReference type="ARBA" id="ARBA00029321"/>
    </source>
</evidence>
<dbReference type="GO" id="GO:0004347">
    <property type="term" value="F:glucose-6-phosphate isomerase activity"/>
    <property type="evidence" value="ECO:0007669"/>
    <property type="project" value="UniProtKB-EC"/>
</dbReference>
<keyword evidence="6" id="KW-0324">Glycolysis</keyword>
<dbReference type="GO" id="GO:0048029">
    <property type="term" value="F:monosaccharide binding"/>
    <property type="evidence" value="ECO:0007669"/>
    <property type="project" value="TreeGrafter"/>
</dbReference>
<dbReference type="InterPro" id="IPR035476">
    <property type="entry name" value="SIS_PGI_1"/>
</dbReference>
<dbReference type="GO" id="GO:0097367">
    <property type="term" value="F:carbohydrate derivative binding"/>
    <property type="evidence" value="ECO:0007669"/>
    <property type="project" value="InterPro"/>
</dbReference>
<feature type="region of interest" description="Disordered" evidence="9">
    <location>
        <begin position="521"/>
        <end position="547"/>
    </location>
</feature>
<reference evidence="10" key="1">
    <citation type="submission" date="2020-05" db="EMBL/GenBank/DDBJ databases">
        <authorList>
            <person name="Chiriac C."/>
            <person name="Salcher M."/>
            <person name="Ghai R."/>
            <person name="Kavagutti S V."/>
        </authorList>
    </citation>
    <scope>NUCLEOTIDE SEQUENCE</scope>
</reference>
<dbReference type="GO" id="GO:0006096">
    <property type="term" value="P:glycolytic process"/>
    <property type="evidence" value="ECO:0007669"/>
    <property type="project" value="UniProtKB-UniPathway"/>
</dbReference>
<accession>A0A6J5ZPP1</accession>
<evidence type="ECO:0000256" key="2">
    <source>
        <dbReference type="ARBA" id="ARBA00006604"/>
    </source>
</evidence>
<feature type="compositionally biased region" description="Basic residues" evidence="9">
    <location>
        <begin position="537"/>
        <end position="547"/>
    </location>
</feature>